<gene>
    <name evidence="2" type="ORF">DXT99_26550</name>
</gene>
<protein>
    <submittedName>
        <fullName evidence="2">Uncharacterized protein</fullName>
    </submittedName>
</protein>
<evidence type="ECO:0000313" key="3">
    <source>
        <dbReference type="Proteomes" id="UP000256708"/>
    </source>
</evidence>
<sequence length="65" mass="6824">MANKQDKAPARRTGNPAGAAAGAGQQKQSARQASKLEERKPASTPEERKQGAGGANSDFLQENLF</sequence>
<keyword evidence="3" id="KW-1185">Reference proteome</keyword>
<evidence type="ECO:0000256" key="1">
    <source>
        <dbReference type="SAM" id="MobiDB-lite"/>
    </source>
</evidence>
<name>A0A3D8KZ08_9BACT</name>
<organism evidence="2 3">
    <name type="scientific">Pontibacter diazotrophicus</name>
    <dbReference type="NCBI Taxonomy" id="1400979"/>
    <lineage>
        <taxon>Bacteria</taxon>
        <taxon>Pseudomonadati</taxon>
        <taxon>Bacteroidota</taxon>
        <taxon>Cytophagia</taxon>
        <taxon>Cytophagales</taxon>
        <taxon>Hymenobacteraceae</taxon>
        <taxon>Pontibacter</taxon>
    </lineage>
</organism>
<accession>A0A3D8KZ08</accession>
<dbReference type="Proteomes" id="UP000256708">
    <property type="component" value="Unassembled WGS sequence"/>
</dbReference>
<feature type="compositionally biased region" description="Low complexity" evidence="1">
    <location>
        <begin position="11"/>
        <end position="33"/>
    </location>
</feature>
<feature type="region of interest" description="Disordered" evidence="1">
    <location>
        <begin position="1"/>
        <end position="65"/>
    </location>
</feature>
<dbReference type="AlphaFoldDB" id="A0A3D8KZ08"/>
<dbReference type="OrthoDB" id="9922243at2"/>
<reference evidence="3" key="1">
    <citation type="submission" date="2018-08" db="EMBL/GenBank/DDBJ databases">
        <authorList>
            <person name="Liu Z.-W."/>
            <person name="Du Z.-J."/>
        </authorList>
    </citation>
    <scope>NUCLEOTIDE SEQUENCE [LARGE SCALE GENOMIC DNA]</scope>
    <source>
        <strain evidence="3">H4X</strain>
    </source>
</reference>
<dbReference type="EMBL" id="QRGR01000065">
    <property type="protein sequence ID" value="RDV10356.1"/>
    <property type="molecule type" value="Genomic_DNA"/>
</dbReference>
<proteinExistence type="predicted"/>
<feature type="compositionally biased region" description="Basic and acidic residues" evidence="1">
    <location>
        <begin position="34"/>
        <end position="50"/>
    </location>
</feature>
<evidence type="ECO:0000313" key="2">
    <source>
        <dbReference type="EMBL" id="RDV10356.1"/>
    </source>
</evidence>
<dbReference type="RefSeq" id="WP_115568620.1">
    <property type="nucleotide sequence ID" value="NZ_QRGR01000065.1"/>
</dbReference>
<comment type="caution">
    <text evidence="2">The sequence shown here is derived from an EMBL/GenBank/DDBJ whole genome shotgun (WGS) entry which is preliminary data.</text>
</comment>